<comment type="caution">
    <text evidence="5">The sequence shown here is derived from an EMBL/GenBank/DDBJ whole genome shotgun (WGS) entry which is preliminary data.</text>
</comment>
<accession>A0ABR4BC92</accession>
<keyword evidence="2" id="KW-0378">Hydrolase</keyword>
<evidence type="ECO:0000313" key="6">
    <source>
        <dbReference type="Proteomes" id="UP001590951"/>
    </source>
</evidence>
<evidence type="ECO:0000256" key="2">
    <source>
        <dbReference type="ARBA" id="ARBA00022801"/>
    </source>
</evidence>
<protein>
    <submittedName>
        <fullName evidence="5">Uncharacterized protein</fullName>
    </submittedName>
</protein>
<evidence type="ECO:0000256" key="4">
    <source>
        <dbReference type="ARBA" id="ARBA00023295"/>
    </source>
</evidence>
<dbReference type="Proteomes" id="UP001590951">
    <property type="component" value="Unassembled WGS sequence"/>
</dbReference>
<evidence type="ECO:0000256" key="1">
    <source>
        <dbReference type="ARBA" id="ARBA00022729"/>
    </source>
</evidence>
<reference evidence="5 6" key="1">
    <citation type="submission" date="2024-09" db="EMBL/GenBank/DDBJ databases">
        <title>Rethinking Asexuality: The Enigmatic Case of Functional Sexual Genes in Lepraria (Stereocaulaceae).</title>
        <authorList>
            <person name="Doellman M."/>
            <person name="Sun Y."/>
            <person name="Barcenas-Pena A."/>
            <person name="Lumbsch H.T."/>
            <person name="Grewe F."/>
        </authorList>
    </citation>
    <scope>NUCLEOTIDE SEQUENCE [LARGE SCALE GENOMIC DNA]</scope>
    <source>
        <strain evidence="5 6">Grewe 0041</strain>
    </source>
</reference>
<dbReference type="InterPro" id="IPR005198">
    <property type="entry name" value="Glyco_hydro_76"/>
</dbReference>
<keyword evidence="4" id="KW-0326">Glycosidase</keyword>
<dbReference type="PANTHER" id="PTHR12145">
    <property type="entry name" value="MANNAN ENDO-1,6-ALPHA-MANNOSIDASE DCW1"/>
    <property type="match status" value="1"/>
</dbReference>
<proteinExistence type="predicted"/>
<gene>
    <name evidence="5" type="ORF">ABVK25_005172</name>
</gene>
<dbReference type="PANTHER" id="PTHR12145:SF38">
    <property type="entry name" value="MANNAN ENDO-1,6-ALPHA-MANNOSIDASE"/>
    <property type="match status" value="1"/>
</dbReference>
<keyword evidence="1" id="KW-0732">Signal</keyword>
<keyword evidence="3" id="KW-0325">Glycoprotein</keyword>
<evidence type="ECO:0000256" key="3">
    <source>
        <dbReference type="ARBA" id="ARBA00023180"/>
    </source>
</evidence>
<dbReference type="InterPro" id="IPR014480">
    <property type="entry name" value="Mannan-1_6-alpha_mannosidase"/>
</dbReference>
<sequence>MANITANDTLSPWANRTQEFLDGAKAMFTSPFDNATNVMYEFMCEEESNCDTDQFSFKAYLSRWMVAACQMQPVLTDQIFDIITPSAEAAAVSCSGPDGNVCGTKWYVGGWDGTKGLGQQLSALETIQGLLINKIPKLAGERVPCSAVCCDAVCKQKLEFYSFSS</sequence>
<organism evidence="5 6">
    <name type="scientific">Lepraria finkii</name>
    <dbReference type="NCBI Taxonomy" id="1340010"/>
    <lineage>
        <taxon>Eukaryota</taxon>
        <taxon>Fungi</taxon>
        <taxon>Dikarya</taxon>
        <taxon>Ascomycota</taxon>
        <taxon>Pezizomycotina</taxon>
        <taxon>Lecanoromycetes</taxon>
        <taxon>OSLEUM clade</taxon>
        <taxon>Lecanoromycetidae</taxon>
        <taxon>Lecanorales</taxon>
        <taxon>Lecanorineae</taxon>
        <taxon>Stereocaulaceae</taxon>
        <taxon>Lepraria</taxon>
    </lineage>
</organism>
<keyword evidence="6" id="KW-1185">Reference proteome</keyword>
<dbReference type="Pfam" id="PF03663">
    <property type="entry name" value="Glyco_hydro_76"/>
    <property type="match status" value="1"/>
</dbReference>
<evidence type="ECO:0000313" key="5">
    <source>
        <dbReference type="EMBL" id="KAL2054424.1"/>
    </source>
</evidence>
<dbReference type="EMBL" id="JBHFEH010000015">
    <property type="protein sequence ID" value="KAL2054424.1"/>
    <property type="molecule type" value="Genomic_DNA"/>
</dbReference>
<name>A0ABR4BC92_9LECA</name>